<protein>
    <submittedName>
        <fullName evidence="12">B-box zinc finger protein 22</fullName>
    </submittedName>
</protein>
<accession>A0ABD1UEQ1</accession>
<dbReference type="SMART" id="SM00336">
    <property type="entry name" value="BBOX"/>
    <property type="match status" value="2"/>
</dbReference>
<dbReference type="InterPro" id="IPR049808">
    <property type="entry name" value="CONSTANS-like_Bbox1"/>
</dbReference>
<dbReference type="Proteomes" id="UP001604336">
    <property type="component" value="Unassembled WGS sequence"/>
</dbReference>
<feature type="region of interest" description="Disordered" evidence="10">
    <location>
        <begin position="178"/>
        <end position="239"/>
    </location>
</feature>
<feature type="compositionally biased region" description="Basic and acidic residues" evidence="10">
    <location>
        <begin position="188"/>
        <end position="203"/>
    </location>
</feature>
<dbReference type="CDD" id="cd19821">
    <property type="entry name" value="Bbox1_BBX-like"/>
    <property type="match status" value="2"/>
</dbReference>
<evidence type="ECO:0000256" key="4">
    <source>
        <dbReference type="ARBA" id="ARBA00022771"/>
    </source>
</evidence>
<keyword evidence="4 9" id="KW-0863">Zinc-finger</keyword>
<dbReference type="FunFam" id="3.30.160.60:FF:000589">
    <property type="entry name" value="B-box zinc finger protein 22"/>
    <property type="match status" value="1"/>
</dbReference>
<feature type="domain" description="B box-type" evidence="11">
    <location>
        <begin position="70"/>
        <end position="117"/>
    </location>
</feature>
<evidence type="ECO:0000259" key="11">
    <source>
        <dbReference type="PROSITE" id="PS50119"/>
    </source>
</evidence>
<evidence type="ECO:0000256" key="1">
    <source>
        <dbReference type="ARBA" id="ARBA00004123"/>
    </source>
</evidence>
<comment type="caution">
    <text evidence="12">The sequence shown here is derived from an EMBL/GenBank/DDBJ whole genome shotgun (WGS) entry which is preliminary data.</text>
</comment>
<evidence type="ECO:0000256" key="8">
    <source>
        <dbReference type="ARBA" id="ARBA00023242"/>
    </source>
</evidence>
<dbReference type="GO" id="GO:0005634">
    <property type="term" value="C:nucleus"/>
    <property type="evidence" value="ECO:0007669"/>
    <property type="project" value="UniProtKB-SubCell"/>
</dbReference>
<evidence type="ECO:0000256" key="10">
    <source>
        <dbReference type="SAM" id="MobiDB-lite"/>
    </source>
</evidence>
<evidence type="ECO:0000256" key="3">
    <source>
        <dbReference type="ARBA" id="ARBA00022737"/>
    </source>
</evidence>
<organism evidence="12 13">
    <name type="scientific">Abeliophyllum distichum</name>
    <dbReference type="NCBI Taxonomy" id="126358"/>
    <lineage>
        <taxon>Eukaryota</taxon>
        <taxon>Viridiplantae</taxon>
        <taxon>Streptophyta</taxon>
        <taxon>Embryophyta</taxon>
        <taxon>Tracheophyta</taxon>
        <taxon>Spermatophyta</taxon>
        <taxon>Magnoliopsida</taxon>
        <taxon>eudicotyledons</taxon>
        <taxon>Gunneridae</taxon>
        <taxon>Pentapetalae</taxon>
        <taxon>asterids</taxon>
        <taxon>lamiids</taxon>
        <taxon>Lamiales</taxon>
        <taxon>Oleaceae</taxon>
        <taxon>Forsythieae</taxon>
        <taxon>Abeliophyllum</taxon>
    </lineage>
</organism>
<dbReference type="GO" id="GO:0008270">
    <property type="term" value="F:zinc ion binding"/>
    <property type="evidence" value="ECO:0007669"/>
    <property type="project" value="UniProtKB-KW"/>
</dbReference>
<keyword evidence="8" id="KW-0539">Nucleus</keyword>
<evidence type="ECO:0000256" key="9">
    <source>
        <dbReference type="PROSITE-ProRule" id="PRU00024"/>
    </source>
</evidence>
<evidence type="ECO:0000256" key="6">
    <source>
        <dbReference type="ARBA" id="ARBA00023015"/>
    </source>
</evidence>
<keyword evidence="5" id="KW-0862">Zinc</keyword>
<dbReference type="Pfam" id="PF00643">
    <property type="entry name" value="zf-B_box"/>
    <property type="match status" value="1"/>
</dbReference>
<keyword evidence="3" id="KW-0677">Repeat</keyword>
<dbReference type="AlphaFoldDB" id="A0ABD1UEQ1"/>
<evidence type="ECO:0000313" key="13">
    <source>
        <dbReference type="Proteomes" id="UP001604336"/>
    </source>
</evidence>
<name>A0ABD1UEQ1_9LAMI</name>
<dbReference type="PANTHER" id="PTHR31832:SF68">
    <property type="entry name" value="B-BOX ZINC FINGER PROTEIN 22"/>
    <property type="match status" value="1"/>
</dbReference>
<keyword evidence="6" id="KW-0805">Transcription regulation</keyword>
<reference evidence="13" key="1">
    <citation type="submission" date="2024-07" db="EMBL/GenBank/DDBJ databases">
        <title>Two chromosome-level genome assemblies of Korean endemic species Abeliophyllum distichum and Forsythia ovata (Oleaceae).</title>
        <authorList>
            <person name="Jang H."/>
        </authorList>
    </citation>
    <scope>NUCLEOTIDE SEQUENCE [LARGE SCALE GENOMIC DNA]</scope>
</reference>
<evidence type="ECO:0000313" key="12">
    <source>
        <dbReference type="EMBL" id="KAL2523513.1"/>
    </source>
</evidence>
<evidence type="ECO:0000256" key="7">
    <source>
        <dbReference type="ARBA" id="ARBA00023163"/>
    </source>
</evidence>
<evidence type="ECO:0000256" key="2">
    <source>
        <dbReference type="ARBA" id="ARBA00022723"/>
    </source>
</evidence>
<dbReference type="Gene3D" id="3.30.160.60">
    <property type="entry name" value="Classic Zinc Finger"/>
    <property type="match status" value="1"/>
</dbReference>
<keyword evidence="7" id="KW-0804">Transcription</keyword>
<feature type="domain" description="B box-type" evidence="11">
    <location>
        <begin position="122"/>
        <end position="169"/>
    </location>
</feature>
<proteinExistence type="predicted"/>
<dbReference type="PROSITE" id="PS50119">
    <property type="entry name" value="ZF_BBOX"/>
    <property type="match status" value="2"/>
</dbReference>
<dbReference type="EMBL" id="JBFOLK010000003">
    <property type="protein sequence ID" value="KAL2523513.1"/>
    <property type="molecule type" value="Genomic_DNA"/>
</dbReference>
<keyword evidence="2" id="KW-0479">Metal-binding</keyword>
<feature type="compositionally biased region" description="Polar residues" evidence="10">
    <location>
        <begin position="206"/>
        <end position="216"/>
    </location>
</feature>
<evidence type="ECO:0000256" key="5">
    <source>
        <dbReference type="ARBA" id="ARBA00022833"/>
    </source>
</evidence>
<dbReference type="PANTHER" id="PTHR31832">
    <property type="entry name" value="B-BOX ZINC FINGER PROTEIN 22"/>
    <property type="match status" value="1"/>
</dbReference>
<sequence>MGLHRRLDVGRKREFKFHGTERGRDTERVRVAWVRDVGNGVWGFLCGSSPLVKKMDRKILVILSRIGIWSMKIQCSACEVAEANVLCCADEAALCWACDQKVHAANKLASKHQRVPLSCSSSQMPKCDICQETVGYFFCLEDRALLCRKCDVSIHTANSLVSAHQRFLLTGVKVGLKPMEHGPSTSTEKSHSNEKISEPEPHSLARRSTQLSSTGQHYKGLPTQVSAGGDFASSTTAFEGGTTPGNMSMWQLDEFLGLSDFNQSYNFMDGGSSKADSGKLGDSDCSPILRTADEELEGNECLGQVPDTFWAVPQIPSPPTASGLYWPKNNQKHSNFAVFVPDMDSSSVQNFHHHQSDGTISKRRRQF</sequence>
<gene>
    <name evidence="12" type="ORF">Adt_08567</name>
</gene>
<dbReference type="InterPro" id="IPR000315">
    <property type="entry name" value="Znf_B-box"/>
</dbReference>
<keyword evidence="13" id="KW-1185">Reference proteome</keyword>
<comment type="subcellular location">
    <subcellularLocation>
        <location evidence="1">Nucleus</location>
    </subcellularLocation>
</comment>
<dbReference type="InterPro" id="IPR051979">
    <property type="entry name" value="B-box_zinc_finger"/>
</dbReference>